<evidence type="ECO:0000313" key="2">
    <source>
        <dbReference type="Proteomes" id="UP000324222"/>
    </source>
</evidence>
<dbReference type="Proteomes" id="UP000324222">
    <property type="component" value="Unassembled WGS sequence"/>
</dbReference>
<dbReference type="EMBL" id="VSRR010070730">
    <property type="protein sequence ID" value="MPC86192.1"/>
    <property type="molecule type" value="Genomic_DNA"/>
</dbReference>
<reference evidence="1 2" key="1">
    <citation type="submission" date="2019-05" db="EMBL/GenBank/DDBJ databases">
        <title>Another draft genome of Portunus trituberculatus and its Hox gene families provides insights of decapod evolution.</title>
        <authorList>
            <person name="Jeong J.-H."/>
            <person name="Song I."/>
            <person name="Kim S."/>
            <person name="Choi T."/>
            <person name="Kim D."/>
            <person name="Ryu S."/>
            <person name="Kim W."/>
        </authorList>
    </citation>
    <scope>NUCLEOTIDE SEQUENCE [LARGE SCALE GENOMIC DNA]</scope>
    <source>
        <tissue evidence="1">Muscle</tissue>
    </source>
</reference>
<gene>
    <name evidence="1" type="ORF">E2C01_081008</name>
</gene>
<accession>A0A5B7IQU4</accession>
<proteinExistence type="predicted"/>
<name>A0A5B7IQU4_PORTR</name>
<organism evidence="1 2">
    <name type="scientific">Portunus trituberculatus</name>
    <name type="common">Swimming crab</name>
    <name type="synonym">Neptunus trituberculatus</name>
    <dbReference type="NCBI Taxonomy" id="210409"/>
    <lineage>
        <taxon>Eukaryota</taxon>
        <taxon>Metazoa</taxon>
        <taxon>Ecdysozoa</taxon>
        <taxon>Arthropoda</taxon>
        <taxon>Crustacea</taxon>
        <taxon>Multicrustacea</taxon>
        <taxon>Malacostraca</taxon>
        <taxon>Eumalacostraca</taxon>
        <taxon>Eucarida</taxon>
        <taxon>Decapoda</taxon>
        <taxon>Pleocyemata</taxon>
        <taxon>Brachyura</taxon>
        <taxon>Eubrachyura</taxon>
        <taxon>Portunoidea</taxon>
        <taxon>Portunidae</taxon>
        <taxon>Portuninae</taxon>
        <taxon>Portunus</taxon>
    </lineage>
</organism>
<sequence length="94" mass="10380">MAPRGREEGTHIGPRMSVISYYACTTPPLPTTSPPPQSLSHPPIARLLAHPACVTVLTITWWSRNSDAAVTQQLRHVYTRTHSGAFQGCLARRF</sequence>
<dbReference type="AlphaFoldDB" id="A0A5B7IQU4"/>
<keyword evidence="2" id="KW-1185">Reference proteome</keyword>
<comment type="caution">
    <text evidence="1">The sequence shown here is derived from an EMBL/GenBank/DDBJ whole genome shotgun (WGS) entry which is preliminary data.</text>
</comment>
<evidence type="ECO:0000313" key="1">
    <source>
        <dbReference type="EMBL" id="MPC86192.1"/>
    </source>
</evidence>
<protein>
    <submittedName>
        <fullName evidence="1">Uncharacterized protein</fullName>
    </submittedName>
</protein>